<protein>
    <submittedName>
        <fullName evidence="2">Uncharacterized protein</fullName>
    </submittedName>
</protein>
<evidence type="ECO:0000256" key="1">
    <source>
        <dbReference type="SAM" id="MobiDB-lite"/>
    </source>
</evidence>
<proteinExistence type="predicted"/>
<dbReference type="OrthoDB" id="3691979at2759"/>
<dbReference type="EMBL" id="ML975524">
    <property type="protein sequence ID" value="KAF1828585.1"/>
    <property type="molecule type" value="Genomic_DNA"/>
</dbReference>
<gene>
    <name evidence="2" type="ORF">BDW02DRAFT_574749</name>
</gene>
<feature type="compositionally biased region" description="Acidic residues" evidence="1">
    <location>
        <begin position="98"/>
        <end position="112"/>
    </location>
</feature>
<feature type="region of interest" description="Disordered" evidence="1">
    <location>
        <begin position="65"/>
        <end position="115"/>
    </location>
</feature>
<dbReference type="AlphaFoldDB" id="A0A6A5JVX1"/>
<evidence type="ECO:0000313" key="3">
    <source>
        <dbReference type="Proteomes" id="UP000800040"/>
    </source>
</evidence>
<reference evidence="2" key="1">
    <citation type="submission" date="2020-01" db="EMBL/GenBank/DDBJ databases">
        <authorList>
            <consortium name="DOE Joint Genome Institute"/>
            <person name="Haridas S."/>
            <person name="Albert R."/>
            <person name="Binder M."/>
            <person name="Bloem J."/>
            <person name="Labutti K."/>
            <person name="Salamov A."/>
            <person name="Andreopoulos B."/>
            <person name="Baker S.E."/>
            <person name="Barry K."/>
            <person name="Bills G."/>
            <person name="Bluhm B.H."/>
            <person name="Cannon C."/>
            <person name="Castanera R."/>
            <person name="Culley D.E."/>
            <person name="Daum C."/>
            <person name="Ezra D."/>
            <person name="Gonzalez J.B."/>
            <person name="Henrissat B."/>
            <person name="Kuo A."/>
            <person name="Liang C."/>
            <person name="Lipzen A."/>
            <person name="Lutzoni F."/>
            <person name="Magnuson J."/>
            <person name="Mondo S."/>
            <person name="Nolan M."/>
            <person name="Ohm R."/>
            <person name="Pangilinan J."/>
            <person name="Park H.-J."/>
            <person name="Ramirez L."/>
            <person name="Alfaro M."/>
            <person name="Sun H."/>
            <person name="Tritt A."/>
            <person name="Yoshinaga Y."/>
            <person name="Zwiers L.-H."/>
            <person name="Turgeon B.G."/>
            <person name="Goodwin S.B."/>
            <person name="Spatafora J.W."/>
            <person name="Crous P.W."/>
            <person name="Grigoriev I.V."/>
        </authorList>
    </citation>
    <scope>NUCLEOTIDE SEQUENCE</scope>
    <source>
        <strain evidence="2">P77</strain>
    </source>
</reference>
<feature type="region of interest" description="Disordered" evidence="1">
    <location>
        <begin position="1"/>
        <end position="49"/>
    </location>
</feature>
<name>A0A6A5JVX1_9PLEO</name>
<evidence type="ECO:0000313" key="2">
    <source>
        <dbReference type="EMBL" id="KAF1828585.1"/>
    </source>
</evidence>
<accession>A0A6A5JVX1</accession>
<sequence length="133" mass="14498">MPSGSKKSVKRAASGIAARSNKRAKGTASQPINVDSQASTASSNLSPPPILNAFQALVTRSQAPTFEARIRESRDKDTITAPPEDSDRATAAASKAPDDDEDDKDDEDEEFKEFDGHLKDKYEGIDWSRLKKF</sequence>
<keyword evidence="3" id="KW-1185">Reference proteome</keyword>
<feature type="compositionally biased region" description="Basic and acidic residues" evidence="1">
    <location>
        <begin position="68"/>
        <end position="78"/>
    </location>
</feature>
<dbReference type="Proteomes" id="UP000800040">
    <property type="component" value="Unassembled WGS sequence"/>
</dbReference>
<organism evidence="2 3">
    <name type="scientific">Decorospora gaudefroyi</name>
    <dbReference type="NCBI Taxonomy" id="184978"/>
    <lineage>
        <taxon>Eukaryota</taxon>
        <taxon>Fungi</taxon>
        <taxon>Dikarya</taxon>
        <taxon>Ascomycota</taxon>
        <taxon>Pezizomycotina</taxon>
        <taxon>Dothideomycetes</taxon>
        <taxon>Pleosporomycetidae</taxon>
        <taxon>Pleosporales</taxon>
        <taxon>Pleosporineae</taxon>
        <taxon>Pleosporaceae</taxon>
        <taxon>Decorospora</taxon>
    </lineage>
</organism>
<feature type="compositionally biased region" description="Polar residues" evidence="1">
    <location>
        <begin position="27"/>
        <end position="45"/>
    </location>
</feature>